<reference evidence="1 2" key="1">
    <citation type="submission" date="2018-04" db="EMBL/GenBank/DDBJ databases">
        <title>The genome of golden apple snail Pomacea canaliculata provides insight into stress tolerance and invasive adaptation.</title>
        <authorList>
            <person name="Liu C."/>
            <person name="Liu B."/>
            <person name="Ren Y."/>
            <person name="Zhang Y."/>
            <person name="Wang H."/>
            <person name="Li S."/>
            <person name="Jiang F."/>
            <person name="Yin L."/>
            <person name="Zhang G."/>
            <person name="Qian W."/>
            <person name="Fan W."/>
        </authorList>
    </citation>
    <scope>NUCLEOTIDE SEQUENCE [LARGE SCALE GENOMIC DNA]</scope>
    <source>
        <strain evidence="1">SZHN2017</strain>
        <tissue evidence="1">Muscle</tissue>
    </source>
</reference>
<proteinExistence type="predicted"/>
<evidence type="ECO:0000313" key="2">
    <source>
        <dbReference type="Proteomes" id="UP000245119"/>
    </source>
</evidence>
<sequence>MRAVLLLDGLVVVAVVFCAFKVGVVAGIPGQHGNRYQDTQSTYFSREIILLLRSPSVDLPPPRFDSFPAEMIPDSSTNFQASAHIRRKRGQRGGLRRRLRRNITNLPLPSIVLANTRSIRPKPPNYNFDEFAANVAFMREFRDACLLCISETWFDDKISDDSVFLDGFGSRTVAEVQKCFRAIQEDHFFKKWELQEVGTTPSSASCLSVTSVVTKETLGFTLWSNLTSTG</sequence>
<name>A0A2T7PBY3_POMCA</name>
<comment type="caution">
    <text evidence="1">The sequence shown here is derived from an EMBL/GenBank/DDBJ whole genome shotgun (WGS) entry which is preliminary data.</text>
</comment>
<accession>A0A2T7PBY3</accession>
<dbReference type="EMBL" id="PZQS01000005">
    <property type="protein sequence ID" value="PVD30927.1"/>
    <property type="molecule type" value="Genomic_DNA"/>
</dbReference>
<evidence type="ECO:0000313" key="1">
    <source>
        <dbReference type="EMBL" id="PVD30927.1"/>
    </source>
</evidence>
<protein>
    <submittedName>
        <fullName evidence="1">Uncharacterized protein</fullName>
    </submittedName>
</protein>
<dbReference type="AlphaFoldDB" id="A0A2T7PBY3"/>
<dbReference type="STRING" id="400727.A0A2T7PBY3"/>
<gene>
    <name evidence="1" type="ORF">C0Q70_10202</name>
</gene>
<keyword evidence="2" id="KW-1185">Reference proteome</keyword>
<organism evidence="1 2">
    <name type="scientific">Pomacea canaliculata</name>
    <name type="common">Golden apple snail</name>
    <dbReference type="NCBI Taxonomy" id="400727"/>
    <lineage>
        <taxon>Eukaryota</taxon>
        <taxon>Metazoa</taxon>
        <taxon>Spiralia</taxon>
        <taxon>Lophotrochozoa</taxon>
        <taxon>Mollusca</taxon>
        <taxon>Gastropoda</taxon>
        <taxon>Caenogastropoda</taxon>
        <taxon>Architaenioglossa</taxon>
        <taxon>Ampullarioidea</taxon>
        <taxon>Ampullariidae</taxon>
        <taxon>Pomacea</taxon>
    </lineage>
</organism>
<dbReference type="Proteomes" id="UP000245119">
    <property type="component" value="Linkage Group LG5"/>
</dbReference>